<dbReference type="PANTHER" id="PTHR23507:SF1">
    <property type="entry name" value="FI18259P1-RELATED"/>
    <property type="match status" value="1"/>
</dbReference>
<feature type="transmembrane region" description="Helical" evidence="5">
    <location>
        <begin position="195"/>
        <end position="219"/>
    </location>
</feature>
<dbReference type="OrthoDB" id="4499186at2759"/>
<keyword evidence="3 5" id="KW-1133">Transmembrane helix</keyword>
<protein>
    <recommendedName>
        <fullName evidence="6">Major facilitator superfamily (MFS) profile domain-containing protein</fullName>
    </recommendedName>
</protein>
<evidence type="ECO:0000256" key="5">
    <source>
        <dbReference type="SAM" id="Phobius"/>
    </source>
</evidence>
<dbReference type="Gene3D" id="1.20.1250.20">
    <property type="entry name" value="MFS general substrate transporter like domains"/>
    <property type="match status" value="1"/>
</dbReference>
<dbReference type="InterPro" id="IPR036259">
    <property type="entry name" value="MFS_trans_sf"/>
</dbReference>
<evidence type="ECO:0000256" key="1">
    <source>
        <dbReference type="ARBA" id="ARBA00004141"/>
    </source>
</evidence>
<accession>A0A5N7CFL2</accession>
<dbReference type="SUPFAM" id="SSF103473">
    <property type="entry name" value="MFS general substrate transporter"/>
    <property type="match status" value="1"/>
</dbReference>
<comment type="subcellular location">
    <subcellularLocation>
        <location evidence="1">Membrane</location>
        <topology evidence="1">Multi-pass membrane protein</topology>
    </subcellularLocation>
</comment>
<keyword evidence="4 5" id="KW-0472">Membrane</keyword>
<dbReference type="InterPro" id="IPR020846">
    <property type="entry name" value="MFS_dom"/>
</dbReference>
<evidence type="ECO:0000256" key="2">
    <source>
        <dbReference type="ARBA" id="ARBA00022692"/>
    </source>
</evidence>
<feature type="transmembrane region" description="Helical" evidence="5">
    <location>
        <begin position="28"/>
        <end position="47"/>
    </location>
</feature>
<evidence type="ECO:0000256" key="3">
    <source>
        <dbReference type="ARBA" id="ARBA00022989"/>
    </source>
</evidence>
<gene>
    <name evidence="7" type="ORF">BDV23DRAFT_181490</name>
</gene>
<feature type="transmembrane region" description="Helical" evidence="5">
    <location>
        <begin position="125"/>
        <end position="147"/>
    </location>
</feature>
<dbReference type="PANTHER" id="PTHR23507">
    <property type="entry name" value="ZGC:174356"/>
    <property type="match status" value="1"/>
</dbReference>
<evidence type="ECO:0000256" key="4">
    <source>
        <dbReference type="ARBA" id="ARBA00023136"/>
    </source>
</evidence>
<dbReference type="GO" id="GO:0016020">
    <property type="term" value="C:membrane"/>
    <property type="evidence" value="ECO:0007669"/>
    <property type="project" value="UniProtKB-SubCell"/>
</dbReference>
<organism evidence="7">
    <name type="scientific">Petromyces alliaceus</name>
    <name type="common">Aspergillus alliaceus</name>
    <dbReference type="NCBI Taxonomy" id="209559"/>
    <lineage>
        <taxon>Eukaryota</taxon>
        <taxon>Fungi</taxon>
        <taxon>Dikarya</taxon>
        <taxon>Ascomycota</taxon>
        <taxon>Pezizomycotina</taxon>
        <taxon>Eurotiomycetes</taxon>
        <taxon>Eurotiomycetidae</taxon>
        <taxon>Eurotiales</taxon>
        <taxon>Aspergillaceae</taxon>
        <taxon>Aspergillus</taxon>
        <taxon>Aspergillus subgen. Circumdati</taxon>
    </lineage>
</organism>
<proteinExistence type="predicted"/>
<dbReference type="PROSITE" id="PS50850">
    <property type="entry name" value="MFS"/>
    <property type="match status" value="1"/>
</dbReference>
<dbReference type="Proteomes" id="UP000326877">
    <property type="component" value="Unassembled WGS sequence"/>
</dbReference>
<keyword evidence="2 5" id="KW-0812">Transmembrane</keyword>
<name>A0A5N7CFL2_PETAA</name>
<feature type="domain" description="Major facilitator superfamily (MFS) profile" evidence="6">
    <location>
        <begin position="34"/>
        <end position="230"/>
    </location>
</feature>
<evidence type="ECO:0000259" key="6">
    <source>
        <dbReference type="PROSITE" id="PS50850"/>
    </source>
</evidence>
<sequence>MPLSCDEATSLLQEAPENSDLLYPGNKAPHWITAIILLCGGAVLFDLSNNLGSVAEIAILEDIVCRDHYATTAAILSTSERCKIEPVQAEIALLNGWRENFELIPAILLALPYGMLADRIGYRPVALLALLGSAMSANWSRVVFWFHPTLPTRALWLSALWQILGGGPQVVTSLSFSAVATISPANKRANVFSQMTAVVLTELIASPIGAALMTITPWIPFLASSVIAAI</sequence>
<evidence type="ECO:0000313" key="7">
    <source>
        <dbReference type="EMBL" id="KAE8392558.1"/>
    </source>
</evidence>
<dbReference type="GO" id="GO:0022857">
    <property type="term" value="F:transmembrane transporter activity"/>
    <property type="evidence" value="ECO:0007669"/>
    <property type="project" value="InterPro"/>
</dbReference>
<reference evidence="7" key="1">
    <citation type="submission" date="2019-04" db="EMBL/GenBank/DDBJ databases">
        <title>Friends and foes A comparative genomics studyof 23 Aspergillus species from section Flavi.</title>
        <authorList>
            <consortium name="DOE Joint Genome Institute"/>
            <person name="Kjaerbolling I."/>
            <person name="Vesth T."/>
            <person name="Frisvad J.C."/>
            <person name="Nybo J.L."/>
            <person name="Theobald S."/>
            <person name="Kildgaard S."/>
            <person name="Isbrandt T."/>
            <person name="Kuo A."/>
            <person name="Sato A."/>
            <person name="Lyhne E.K."/>
            <person name="Kogle M.E."/>
            <person name="Wiebenga A."/>
            <person name="Kun R.S."/>
            <person name="Lubbers R.J."/>
            <person name="Makela M.R."/>
            <person name="Barry K."/>
            <person name="Chovatia M."/>
            <person name="Clum A."/>
            <person name="Daum C."/>
            <person name="Haridas S."/>
            <person name="He G."/>
            <person name="LaButti K."/>
            <person name="Lipzen A."/>
            <person name="Mondo S."/>
            <person name="Riley R."/>
            <person name="Salamov A."/>
            <person name="Simmons B.A."/>
            <person name="Magnuson J.K."/>
            <person name="Henrissat B."/>
            <person name="Mortensen U.H."/>
            <person name="Larsen T.O."/>
            <person name="Devries R.P."/>
            <person name="Grigoriev I.V."/>
            <person name="Machida M."/>
            <person name="Baker S.E."/>
            <person name="Andersen M.R."/>
        </authorList>
    </citation>
    <scope>NUCLEOTIDE SEQUENCE [LARGE SCALE GENOMIC DNA]</scope>
    <source>
        <strain evidence="7">IBT 14317</strain>
    </source>
</reference>
<feature type="transmembrane region" description="Helical" evidence="5">
    <location>
        <begin position="159"/>
        <end position="183"/>
    </location>
</feature>
<dbReference type="EMBL" id="ML735236">
    <property type="protein sequence ID" value="KAE8392558.1"/>
    <property type="molecule type" value="Genomic_DNA"/>
</dbReference>
<dbReference type="AlphaFoldDB" id="A0A5N7CFL2"/>